<reference evidence="1 2" key="1">
    <citation type="submission" date="2016-10" db="EMBL/GenBank/DDBJ databases">
        <authorList>
            <person name="de Groot N.N."/>
        </authorList>
    </citation>
    <scope>NUCLEOTIDE SEQUENCE [LARGE SCALE GENOMIC DNA]</scope>
    <source>
        <strain evidence="1 2">CGMCC 1.9157</strain>
    </source>
</reference>
<dbReference type="EMBL" id="FOVR01000032">
    <property type="protein sequence ID" value="SFP21369.1"/>
    <property type="molecule type" value="Genomic_DNA"/>
</dbReference>
<name>A0A1I5NHX7_9HYPH</name>
<organism evidence="1 2">
    <name type="scientific">Cohaesibacter marisflavi</name>
    <dbReference type="NCBI Taxonomy" id="655353"/>
    <lineage>
        <taxon>Bacteria</taxon>
        <taxon>Pseudomonadati</taxon>
        <taxon>Pseudomonadota</taxon>
        <taxon>Alphaproteobacteria</taxon>
        <taxon>Hyphomicrobiales</taxon>
        <taxon>Cohaesibacteraceae</taxon>
    </lineage>
</organism>
<dbReference type="AlphaFoldDB" id="A0A1I5NHX7"/>
<sequence>MMQTSILAKLISELEEAAAPFADLNQLTQMALSAKPAEEISSHVELARGIRVDVQPDSKIEFKLEQAQEETGLRLCVEDRADSKWVSINFLVPIAQAKDARYIVSLIDAYSKGMTAFRPCVRYHLEERFIDRFTSPLAVFTDGRTEQFVIHKMEEELLREARNIEIIWFFDGTKFDLSLFAIEHIKV</sequence>
<gene>
    <name evidence="1" type="ORF">SAMN04488056_1328</name>
</gene>
<keyword evidence="2" id="KW-1185">Reference proteome</keyword>
<accession>A0A1I5NHX7</accession>
<protein>
    <submittedName>
        <fullName evidence="1">Uncharacterized protein</fullName>
    </submittedName>
</protein>
<evidence type="ECO:0000313" key="2">
    <source>
        <dbReference type="Proteomes" id="UP000199236"/>
    </source>
</evidence>
<dbReference type="STRING" id="655353.SAMN04488056_1328"/>
<proteinExistence type="predicted"/>
<dbReference type="Proteomes" id="UP000199236">
    <property type="component" value="Unassembled WGS sequence"/>
</dbReference>
<evidence type="ECO:0000313" key="1">
    <source>
        <dbReference type="EMBL" id="SFP21369.1"/>
    </source>
</evidence>